<dbReference type="AlphaFoldDB" id="A0AAI9UB81"/>
<dbReference type="Proteomes" id="UP001239795">
    <property type="component" value="Unassembled WGS sequence"/>
</dbReference>
<organism evidence="2 3">
    <name type="scientific">Colletotrichum melonis</name>
    <dbReference type="NCBI Taxonomy" id="1209925"/>
    <lineage>
        <taxon>Eukaryota</taxon>
        <taxon>Fungi</taxon>
        <taxon>Dikarya</taxon>
        <taxon>Ascomycota</taxon>
        <taxon>Pezizomycotina</taxon>
        <taxon>Sordariomycetes</taxon>
        <taxon>Hypocreomycetidae</taxon>
        <taxon>Glomerellales</taxon>
        <taxon>Glomerellaceae</taxon>
        <taxon>Colletotrichum</taxon>
        <taxon>Colletotrichum acutatum species complex</taxon>
    </lineage>
</organism>
<keyword evidence="3" id="KW-1185">Reference proteome</keyword>
<gene>
    <name evidence="2" type="ORF">CMEL01_05717</name>
</gene>
<comment type="caution">
    <text evidence="2">The sequence shown here is derived from an EMBL/GenBank/DDBJ whole genome shotgun (WGS) entry which is preliminary data.</text>
</comment>
<evidence type="ECO:0000313" key="2">
    <source>
        <dbReference type="EMBL" id="KAK1454058.1"/>
    </source>
</evidence>
<dbReference type="EMBL" id="MLGG01000035">
    <property type="protein sequence ID" value="KAK1454058.1"/>
    <property type="molecule type" value="Genomic_DNA"/>
</dbReference>
<feature type="region of interest" description="Disordered" evidence="1">
    <location>
        <begin position="55"/>
        <end position="88"/>
    </location>
</feature>
<evidence type="ECO:0000256" key="1">
    <source>
        <dbReference type="SAM" id="MobiDB-lite"/>
    </source>
</evidence>
<accession>A0AAI9UB81</accession>
<protein>
    <submittedName>
        <fullName evidence="2">Uncharacterized protein</fullName>
    </submittedName>
</protein>
<reference evidence="2 3" key="1">
    <citation type="submission" date="2016-10" db="EMBL/GenBank/DDBJ databases">
        <title>The genome sequence of Colletotrichum fioriniae PJ7.</title>
        <authorList>
            <person name="Baroncelli R."/>
        </authorList>
    </citation>
    <scope>NUCLEOTIDE SEQUENCE [LARGE SCALE GENOMIC DNA]</scope>
    <source>
        <strain evidence="2">Col 31</strain>
    </source>
</reference>
<evidence type="ECO:0000313" key="3">
    <source>
        <dbReference type="Proteomes" id="UP001239795"/>
    </source>
</evidence>
<name>A0AAI9UB81_9PEZI</name>
<sequence>MFGRSIPALGEWAKGLMDSNGPAFLAGTKTPAHGVPYRGPVPVWDFGAVGPLGDNLSEASANQSPPDDASQHDVEPYSGLAGAQGGTSERGLFESSSWAASSAVRFGGYFSPLDFLCEAYNRLLSRMAWRIWLCSALLPLAEQSVGKVRCGDGILCPILPLGNHKPNHDAEQVGKPRAILEQPQLAAMTTPALAIWRILQVLVLAKPAPSPSGETKLGRLHHGKSVLATFVMG</sequence>
<proteinExistence type="predicted"/>